<dbReference type="EMBL" id="CAJVPT010062253">
    <property type="protein sequence ID" value="CAG8766625.1"/>
    <property type="molecule type" value="Genomic_DNA"/>
</dbReference>
<protein>
    <submittedName>
        <fullName evidence="1">189_t:CDS:1</fullName>
    </submittedName>
</protein>
<proteinExistence type="predicted"/>
<name>A0ACA9QW07_9GLOM</name>
<dbReference type="Proteomes" id="UP000789525">
    <property type="component" value="Unassembled WGS sequence"/>
</dbReference>
<evidence type="ECO:0000313" key="2">
    <source>
        <dbReference type="Proteomes" id="UP000789525"/>
    </source>
</evidence>
<comment type="caution">
    <text evidence="1">The sequence shown here is derived from an EMBL/GenBank/DDBJ whole genome shotgun (WGS) entry which is preliminary data.</text>
</comment>
<accession>A0ACA9QW07</accession>
<organism evidence="1 2">
    <name type="scientific">Acaulospora colombiana</name>
    <dbReference type="NCBI Taxonomy" id="27376"/>
    <lineage>
        <taxon>Eukaryota</taxon>
        <taxon>Fungi</taxon>
        <taxon>Fungi incertae sedis</taxon>
        <taxon>Mucoromycota</taxon>
        <taxon>Glomeromycotina</taxon>
        <taxon>Glomeromycetes</taxon>
        <taxon>Diversisporales</taxon>
        <taxon>Acaulosporaceae</taxon>
        <taxon>Acaulospora</taxon>
    </lineage>
</organism>
<reference evidence="1" key="1">
    <citation type="submission" date="2021-06" db="EMBL/GenBank/DDBJ databases">
        <authorList>
            <person name="Kallberg Y."/>
            <person name="Tangrot J."/>
            <person name="Rosling A."/>
        </authorList>
    </citation>
    <scope>NUCLEOTIDE SEQUENCE</scope>
    <source>
        <strain evidence="1">CL356</strain>
    </source>
</reference>
<feature type="non-terminal residue" evidence="1">
    <location>
        <position position="1"/>
    </location>
</feature>
<gene>
    <name evidence="1" type="ORF">ACOLOM_LOCUS13482</name>
</gene>
<keyword evidence="2" id="KW-1185">Reference proteome</keyword>
<evidence type="ECO:0000313" key="1">
    <source>
        <dbReference type="EMBL" id="CAG8766625.1"/>
    </source>
</evidence>
<sequence length="54" mass="6066">KNQAWDSFIDYGPSAYHLRGPITTSTPIYPFSEPNVNEPHNWDYQTGHSAADTA</sequence>